<dbReference type="RefSeq" id="WP_057305197.1">
    <property type="nucleotide sequence ID" value="NZ_WHOC01000136.1"/>
</dbReference>
<protein>
    <submittedName>
        <fullName evidence="2">Uncharacterized protein</fullName>
    </submittedName>
</protein>
<keyword evidence="1" id="KW-0732">Signal</keyword>
<gene>
    <name evidence="2" type="ORF">GC102_24430</name>
</gene>
<sequence length="67" mass="7404">MKKTIKLGLISAVASAILALPVVVSAETPSRDEFLSTTPQNTEIRQLPIIITHNPPMYLTYHNPPTY</sequence>
<proteinExistence type="predicted"/>
<evidence type="ECO:0000313" key="2">
    <source>
        <dbReference type="EMBL" id="NOU88870.1"/>
    </source>
</evidence>
<feature type="signal peptide" evidence="1">
    <location>
        <begin position="1"/>
        <end position="26"/>
    </location>
</feature>
<accession>A0ABX1Z661</accession>
<evidence type="ECO:0000256" key="1">
    <source>
        <dbReference type="SAM" id="SignalP"/>
    </source>
</evidence>
<dbReference type="Proteomes" id="UP000658690">
    <property type="component" value="Unassembled WGS sequence"/>
</dbReference>
<name>A0ABX1Z661_9BACL</name>
<dbReference type="EMBL" id="WHOC01000136">
    <property type="protein sequence ID" value="NOU88870.1"/>
    <property type="molecule type" value="Genomic_DNA"/>
</dbReference>
<keyword evidence="3" id="KW-1185">Reference proteome</keyword>
<organism evidence="2 3">
    <name type="scientific">Paenibacillus germinis</name>
    <dbReference type="NCBI Taxonomy" id="2654979"/>
    <lineage>
        <taxon>Bacteria</taxon>
        <taxon>Bacillati</taxon>
        <taxon>Bacillota</taxon>
        <taxon>Bacilli</taxon>
        <taxon>Bacillales</taxon>
        <taxon>Paenibacillaceae</taxon>
        <taxon>Paenibacillus</taxon>
    </lineage>
</organism>
<comment type="caution">
    <text evidence="2">The sequence shown here is derived from an EMBL/GenBank/DDBJ whole genome shotgun (WGS) entry which is preliminary data.</text>
</comment>
<feature type="chain" id="PRO_5045539586" evidence="1">
    <location>
        <begin position="27"/>
        <end position="67"/>
    </location>
</feature>
<reference evidence="2 3" key="1">
    <citation type="submission" date="2019-10" db="EMBL/GenBank/DDBJ databases">
        <title>Description of Paenibacillus choica sp. nov.</title>
        <authorList>
            <person name="Carlier A."/>
            <person name="Qi S."/>
        </authorList>
    </citation>
    <scope>NUCLEOTIDE SEQUENCE [LARGE SCALE GENOMIC DNA]</scope>
    <source>
        <strain evidence="2 3">LMG 31460</strain>
    </source>
</reference>
<evidence type="ECO:0000313" key="3">
    <source>
        <dbReference type="Proteomes" id="UP000658690"/>
    </source>
</evidence>